<dbReference type="EMBL" id="CDSF01000094">
    <property type="protein sequence ID" value="CEO99842.1"/>
    <property type="molecule type" value="Genomic_DNA"/>
</dbReference>
<evidence type="ECO:0000313" key="4">
    <source>
        <dbReference type="Proteomes" id="UP000039324"/>
    </source>
</evidence>
<reference evidence="2 4" key="1">
    <citation type="submission" date="2015-02" db="EMBL/GenBank/DDBJ databases">
        <authorList>
            <person name="Chooi Y.-H."/>
        </authorList>
    </citation>
    <scope>NUCLEOTIDE SEQUENCE [LARGE SCALE GENOMIC DNA]</scope>
    <source>
        <strain evidence="2">E3</strain>
    </source>
</reference>
<keyword evidence="4" id="KW-1185">Reference proteome</keyword>
<accession>A0A0G4IX62</accession>
<evidence type="ECO:0000256" key="1">
    <source>
        <dbReference type="SAM" id="MobiDB-lite"/>
    </source>
</evidence>
<dbReference type="AlphaFoldDB" id="A0A0G4IX62"/>
<name>A0A0G4IX62_PLABS</name>
<geneLocation type="mitochondrion" evidence="3"/>
<reference evidence="3 5" key="2">
    <citation type="submission" date="2018-03" db="EMBL/GenBank/DDBJ databases">
        <authorList>
            <person name="Fogelqvist J."/>
        </authorList>
    </citation>
    <scope>NUCLEOTIDE SEQUENCE [LARGE SCALE GENOMIC DNA]</scope>
</reference>
<sequence length="81" mass="8687">MKPHTPRAVRQRGDRRTGPSSSLAYATFAEGGALAAEIVEPYGPTVPGGRGRSEFADSSRTGIVHKGFENSFPDVCDDDMF</sequence>
<dbReference type="Proteomes" id="UP000039324">
    <property type="component" value="Unassembled WGS sequence"/>
</dbReference>
<proteinExistence type="predicted"/>
<evidence type="ECO:0000313" key="5">
    <source>
        <dbReference type="Proteomes" id="UP000290189"/>
    </source>
</evidence>
<feature type="region of interest" description="Disordered" evidence="1">
    <location>
        <begin position="1"/>
        <end position="22"/>
    </location>
</feature>
<feature type="compositionally biased region" description="Basic residues" evidence="1">
    <location>
        <begin position="1"/>
        <end position="10"/>
    </location>
</feature>
<evidence type="ECO:0000313" key="2">
    <source>
        <dbReference type="EMBL" id="CEO99842.1"/>
    </source>
</evidence>
<evidence type="ECO:0000313" key="3">
    <source>
        <dbReference type="EMBL" id="SPR02070.1"/>
    </source>
</evidence>
<dbReference type="Proteomes" id="UP000290189">
    <property type="component" value="Unassembled WGS sequence"/>
</dbReference>
<gene>
    <name evidence="2" type="ORF">PBRA_007576</name>
    <name evidence="3" type="ORF">PLBR_LOCUS9285</name>
</gene>
<protein>
    <submittedName>
        <fullName evidence="2">Uncharacterized protein</fullName>
    </submittedName>
</protein>
<dbReference type="EMBL" id="OVEO01000020">
    <property type="protein sequence ID" value="SPR02070.1"/>
    <property type="molecule type" value="Genomic_DNA"/>
</dbReference>
<organism evidence="2 4">
    <name type="scientific">Plasmodiophora brassicae</name>
    <name type="common">Clubroot disease agent</name>
    <dbReference type="NCBI Taxonomy" id="37360"/>
    <lineage>
        <taxon>Eukaryota</taxon>
        <taxon>Sar</taxon>
        <taxon>Rhizaria</taxon>
        <taxon>Endomyxa</taxon>
        <taxon>Phytomyxea</taxon>
        <taxon>Plasmodiophorida</taxon>
        <taxon>Plasmodiophoridae</taxon>
        <taxon>Plasmodiophora</taxon>
    </lineage>
</organism>
<keyword evidence="3" id="KW-0496">Mitochondrion</keyword>